<reference evidence="20" key="1">
    <citation type="submission" date="2017-01" db="EMBL/GenBank/DDBJ databases">
        <authorList>
            <person name="Wang Y."/>
            <person name="White M."/>
            <person name="Kvist S."/>
            <person name="Moncalvo J.-M."/>
        </authorList>
    </citation>
    <scope>NUCLEOTIDE SEQUENCE [LARGE SCALE GENOMIC DNA]</scope>
    <source>
        <strain evidence="20">ID-206-W2</strain>
    </source>
</reference>
<comment type="similarity">
    <text evidence="10">Belongs to the VTC4 family.</text>
</comment>
<evidence type="ECO:0000256" key="14">
    <source>
        <dbReference type="ARBA" id="ARBA00081313"/>
    </source>
</evidence>
<keyword evidence="8 16" id="KW-0472">Membrane</keyword>
<proteinExistence type="inferred from homology"/>
<feature type="compositionally biased region" description="Polar residues" evidence="15">
    <location>
        <begin position="548"/>
        <end position="559"/>
    </location>
</feature>
<feature type="compositionally biased region" description="Low complexity" evidence="15">
    <location>
        <begin position="531"/>
        <end position="542"/>
    </location>
</feature>
<evidence type="ECO:0000256" key="13">
    <source>
        <dbReference type="ARBA" id="ARBA00080494"/>
    </source>
</evidence>
<dbReference type="PROSITE" id="PS51382">
    <property type="entry name" value="SPX"/>
    <property type="match status" value="1"/>
</dbReference>
<dbReference type="OrthoDB" id="6493944at2759"/>
<feature type="transmembrane region" description="Helical" evidence="16">
    <location>
        <begin position="648"/>
        <end position="668"/>
    </location>
</feature>
<dbReference type="EMBL" id="LSSM01002379">
    <property type="protein sequence ID" value="OMJ21939.1"/>
    <property type="molecule type" value="Genomic_DNA"/>
</dbReference>
<dbReference type="AlphaFoldDB" id="A0A1R1Y507"/>
<dbReference type="GO" id="GO:0008976">
    <property type="term" value="F:polyphosphate kinase activity"/>
    <property type="evidence" value="ECO:0007669"/>
    <property type="project" value="UniProtKB-EC"/>
</dbReference>
<protein>
    <recommendedName>
        <fullName evidence="11">Vacuolar transporter chaperone complex subunit 4</fullName>
        <ecNumber evidence="3">2.7.4.1</ecNumber>
    </recommendedName>
    <alternativeName>
        <fullName evidence="13">Polyphosphate kinase</fullName>
    </alternativeName>
    <alternativeName>
        <fullName evidence="12">SPX-dependent polyphosphate polymerase VTC subunit 4</fullName>
    </alternativeName>
    <alternativeName>
        <fullName evidence="14">Vacuolar membrane polyphosphate polymerase catalytic subunit</fullName>
    </alternativeName>
</protein>
<evidence type="ECO:0000256" key="5">
    <source>
        <dbReference type="ARBA" id="ARBA00022679"/>
    </source>
</evidence>
<feature type="region of interest" description="Disordered" evidence="15">
    <location>
        <begin position="531"/>
        <end position="560"/>
    </location>
</feature>
<evidence type="ECO:0000256" key="1">
    <source>
        <dbReference type="ARBA" id="ARBA00001936"/>
    </source>
</evidence>
<keyword evidence="7 16" id="KW-1133">Transmembrane helix</keyword>
<comment type="catalytic activity">
    <reaction evidence="9">
        <text>[phosphate](n) + ATP = [phosphate](n+1) + ADP</text>
        <dbReference type="Rhea" id="RHEA:19573"/>
        <dbReference type="Rhea" id="RHEA-COMP:9859"/>
        <dbReference type="Rhea" id="RHEA-COMP:14280"/>
        <dbReference type="ChEBI" id="CHEBI:16838"/>
        <dbReference type="ChEBI" id="CHEBI:30616"/>
        <dbReference type="ChEBI" id="CHEBI:456216"/>
        <dbReference type="EC" id="2.7.4.1"/>
    </reaction>
    <physiologicalReaction direction="left-to-right" evidence="9">
        <dbReference type="Rhea" id="RHEA:19574"/>
    </physiologicalReaction>
</comment>
<dbReference type="PANTHER" id="PTHR46140:SF1">
    <property type="entry name" value="VACUOLAR TRANSPORTER CHAPERONE COMPLEX SUBUNIT 4-RELATED"/>
    <property type="match status" value="1"/>
</dbReference>
<evidence type="ECO:0000256" key="11">
    <source>
        <dbReference type="ARBA" id="ARBA00067464"/>
    </source>
</evidence>
<feature type="transmembrane region" description="Helical" evidence="16">
    <location>
        <begin position="715"/>
        <end position="733"/>
    </location>
</feature>
<dbReference type="InterPro" id="IPR003807">
    <property type="entry name" value="DUF202"/>
</dbReference>
<evidence type="ECO:0000256" key="2">
    <source>
        <dbReference type="ARBA" id="ARBA00004128"/>
    </source>
</evidence>
<evidence type="ECO:0000256" key="4">
    <source>
        <dbReference type="ARBA" id="ARBA00022554"/>
    </source>
</evidence>
<comment type="caution">
    <text evidence="18">The sequence shown here is derived from an EMBL/GenBank/DDBJ whole genome shotgun (WGS) entry which is preliminary data.</text>
</comment>
<dbReference type="EC" id="2.7.4.1" evidence="3"/>
<evidence type="ECO:0000259" key="17">
    <source>
        <dbReference type="PROSITE" id="PS51382"/>
    </source>
</evidence>
<comment type="subcellular location">
    <subcellularLocation>
        <location evidence="2">Vacuole membrane</location>
        <topology evidence="2">Multi-pass membrane protein</topology>
    </subcellularLocation>
</comment>
<keyword evidence="4" id="KW-0926">Vacuole</keyword>
<evidence type="ECO:0000256" key="8">
    <source>
        <dbReference type="ARBA" id="ARBA00023136"/>
    </source>
</evidence>
<evidence type="ECO:0000313" key="18">
    <source>
        <dbReference type="EMBL" id="OMJ21939.1"/>
    </source>
</evidence>
<evidence type="ECO:0000256" key="10">
    <source>
        <dbReference type="ARBA" id="ARBA00061390"/>
    </source>
</evidence>
<feature type="transmembrane region" description="Helical" evidence="16">
    <location>
        <begin position="675"/>
        <end position="695"/>
    </location>
</feature>
<dbReference type="CDD" id="cd14480">
    <property type="entry name" value="SPX_VTC2_like"/>
    <property type="match status" value="1"/>
</dbReference>
<evidence type="ECO:0000256" key="12">
    <source>
        <dbReference type="ARBA" id="ARBA00075894"/>
    </source>
</evidence>
<evidence type="ECO:0000313" key="20">
    <source>
        <dbReference type="Proteomes" id="UP000187429"/>
    </source>
</evidence>
<dbReference type="InterPro" id="IPR051572">
    <property type="entry name" value="VTC_Complex_Subunit"/>
</dbReference>
<accession>A0A1R1Y507</accession>
<dbReference type="Pfam" id="PF09359">
    <property type="entry name" value="VTC"/>
    <property type="match status" value="1"/>
</dbReference>
<evidence type="ECO:0000256" key="7">
    <source>
        <dbReference type="ARBA" id="ARBA00022989"/>
    </source>
</evidence>
<dbReference type="Proteomes" id="UP000187429">
    <property type="component" value="Unassembled WGS sequence"/>
</dbReference>
<evidence type="ECO:0000256" key="3">
    <source>
        <dbReference type="ARBA" id="ARBA00012960"/>
    </source>
</evidence>
<feature type="domain" description="SPX" evidence="17">
    <location>
        <begin position="1"/>
        <end position="144"/>
    </location>
</feature>
<dbReference type="Pfam" id="PF02656">
    <property type="entry name" value="DUF202"/>
    <property type="match status" value="1"/>
</dbReference>
<dbReference type="InterPro" id="IPR004331">
    <property type="entry name" value="SPX_dom"/>
</dbReference>
<comment type="cofactor">
    <cofactor evidence="1">
        <name>Mn(2+)</name>
        <dbReference type="ChEBI" id="CHEBI:29035"/>
    </cofactor>
</comment>
<evidence type="ECO:0000256" key="6">
    <source>
        <dbReference type="ARBA" id="ARBA00022692"/>
    </source>
</evidence>
<evidence type="ECO:0000313" key="19">
    <source>
        <dbReference type="EMBL" id="OMJ29668.1"/>
    </source>
</evidence>
<dbReference type="PANTHER" id="PTHR46140">
    <property type="entry name" value="VACUOLAR TRANSPORTER CHAPERONE 1-RELATED"/>
    <property type="match status" value="1"/>
</dbReference>
<dbReference type="Gene3D" id="3.20.100.30">
    <property type="entry name" value="VTC, catalytic tunnel domain"/>
    <property type="match status" value="1"/>
</dbReference>
<dbReference type="InterPro" id="IPR018966">
    <property type="entry name" value="VTC_domain"/>
</dbReference>
<gene>
    <name evidence="18" type="ORF">AYI69_g5608</name>
    <name evidence="19" type="ORF">AYI69_g821</name>
</gene>
<dbReference type="CDD" id="cd07751">
    <property type="entry name" value="PolyPPase_VTC4_like"/>
    <property type="match status" value="1"/>
</dbReference>
<organism evidence="18 20">
    <name type="scientific">Smittium culicis</name>
    <dbReference type="NCBI Taxonomy" id="133412"/>
    <lineage>
        <taxon>Eukaryota</taxon>
        <taxon>Fungi</taxon>
        <taxon>Fungi incertae sedis</taxon>
        <taxon>Zoopagomycota</taxon>
        <taxon>Kickxellomycotina</taxon>
        <taxon>Harpellomycetes</taxon>
        <taxon>Harpellales</taxon>
        <taxon>Legeriomycetaceae</taxon>
        <taxon>Smittium</taxon>
    </lineage>
</organism>
<keyword evidence="5" id="KW-0808">Transferase</keyword>
<keyword evidence="6 16" id="KW-0812">Transmembrane</keyword>
<dbReference type="EMBL" id="LSSM01000214">
    <property type="protein sequence ID" value="OMJ29668.1"/>
    <property type="molecule type" value="Genomic_DNA"/>
</dbReference>
<evidence type="ECO:0000256" key="16">
    <source>
        <dbReference type="SAM" id="Phobius"/>
    </source>
</evidence>
<evidence type="ECO:0000256" key="15">
    <source>
        <dbReference type="SAM" id="MobiDB-lite"/>
    </source>
</evidence>
<reference evidence="18" key="2">
    <citation type="submission" date="2017-01" db="EMBL/GenBank/DDBJ databases">
        <authorList>
            <person name="Mah S.A."/>
            <person name="Swanson W.J."/>
            <person name="Moy G.W."/>
            <person name="Vacquier V.D."/>
        </authorList>
    </citation>
    <scope>NUCLEOTIDE SEQUENCE [LARGE SCALE GENOMIC DNA]</scope>
    <source>
        <strain evidence="18">ID-206-W2</strain>
    </source>
</reference>
<evidence type="ECO:0000256" key="9">
    <source>
        <dbReference type="ARBA" id="ARBA00050204"/>
    </source>
</evidence>
<dbReference type="GO" id="GO:0033254">
    <property type="term" value="C:vacuolar transporter chaperone complex"/>
    <property type="evidence" value="ECO:0007669"/>
    <property type="project" value="TreeGrafter"/>
</dbReference>
<dbReference type="GO" id="GO:0006799">
    <property type="term" value="P:polyphosphate biosynthetic process"/>
    <property type="evidence" value="ECO:0007669"/>
    <property type="project" value="UniProtKB-ARBA"/>
</dbReference>
<sequence>MKFGQKLQESIYPDWKFYYLDYAGFKSYIYTCAARGYTAEDESEFVTNLEEEIEKMQDFQQAKIKEVKRRIENCYAEIDLINKNRGTEEAKLNQFSVIEEEINMIIAEVNELAKYTRINFTALVKIVKKHDKNVSFMLKPVFTQKINSMPFFKESFDVLLLKLSRLYKIVRDGGKDLSKNVNPQSGNGQTFVRQTTKYWVHPDNVMELKLFILKNLPVLVYSNNQNKPVNPAITSIYFDNTELDLYKGRIEKIEGAEAIRLRWYGDDQVPDIFVERKTHREDWTGEKSVKERFSMKEKHVNSYLSGTYDFEKKIAKLREEGTKSPKDIDDMERLSCETLESVKEKKLVPVLRTFYNRTAFQLPGDASVRISLDTELSMIREDNFDGIERAGLNWRRTDIHGDYPFPQLPERDICRFPYAVLEVKLQTERGGNPPRWVTSLINSHLVESVPKFSKFIHGVSTLLEDRVDILPFWFSQMNKDIRKKPSKYSNFSLSSSARNSFVDLTSFSDLSSNKNSKQFDYKKFALAANSSSRRNSPSSNASYGSLEINDQSTDGNDQINPDRFSRKWYNLYGLLDFNRPKYGSNYSEEGFIPRQFPQLPIHEQDISMPGSSNYGGNPRDVSDSGYKKIIQVPARVEPKVFFANERTFLAWLNFSMLLGSLSLGLLNFGDQNGRYAGVAFTVVSIMAMFYALSLFHWRADRIGMQNVGPYDDRLGPTLLVIALFCAISLNFYFKFSDYKM</sequence>
<dbReference type="InterPro" id="IPR042267">
    <property type="entry name" value="VTC_sf"/>
</dbReference>
<keyword evidence="20" id="KW-1185">Reference proteome</keyword>
<dbReference type="GO" id="GO:0000329">
    <property type="term" value="C:fungal-type vacuole membrane"/>
    <property type="evidence" value="ECO:0007669"/>
    <property type="project" value="TreeGrafter"/>
</dbReference>
<name>A0A1R1Y507_9FUNG</name>
<dbReference type="FunFam" id="3.20.100.30:FF:000001">
    <property type="entry name" value="Vacuolar transporter chaperone 4"/>
    <property type="match status" value="1"/>
</dbReference>